<keyword evidence="1" id="KW-0812">Transmembrane</keyword>
<evidence type="ECO:0000256" key="1">
    <source>
        <dbReference type="SAM" id="Phobius"/>
    </source>
</evidence>
<feature type="transmembrane region" description="Helical" evidence="1">
    <location>
        <begin position="148"/>
        <end position="167"/>
    </location>
</feature>
<feature type="transmembrane region" description="Helical" evidence="1">
    <location>
        <begin position="50"/>
        <end position="66"/>
    </location>
</feature>
<accession>X1AMK5</accession>
<dbReference type="EMBL" id="BART01001045">
    <property type="protein sequence ID" value="GAG61136.1"/>
    <property type="molecule type" value="Genomic_DNA"/>
</dbReference>
<reference evidence="2" key="1">
    <citation type="journal article" date="2014" name="Front. Microbiol.">
        <title>High frequency of phylogenetically diverse reductive dehalogenase-homologous genes in deep subseafloor sedimentary metagenomes.</title>
        <authorList>
            <person name="Kawai M."/>
            <person name="Futagami T."/>
            <person name="Toyoda A."/>
            <person name="Takaki Y."/>
            <person name="Nishi S."/>
            <person name="Hori S."/>
            <person name="Arai W."/>
            <person name="Tsubouchi T."/>
            <person name="Morono Y."/>
            <person name="Uchiyama I."/>
            <person name="Ito T."/>
            <person name="Fujiyama A."/>
            <person name="Inagaki F."/>
            <person name="Takami H."/>
        </authorList>
    </citation>
    <scope>NUCLEOTIDE SEQUENCE</scope>
    <source>
        <strain evidence="2">Expedition CK06-06</strain>
    </source>
</reference>
<comment type="caution">
    <text evidence="2">The sequence shown here is derived from an EMBL/GenBank/DDBJ whole genome shotgun (WGS) entry which is preliminary data.</text>
</comment>
<keyword evidence="1" id="KW-1133">Transmembrane helix</keyword>
<feature type="transmembrane region" description="Helical" evidence="1">
    <location>
        <begin position="12"/>
        <end position="30"/>
    </location>
</feature>
<organism evidence="2">
    <name type="scientific">marine sediment metagenome</name>
    <dbReference type="NCBI Taxonomy" id="412755"/>
    <lineage>
        <taxon>unclassified sequences</taxon>
        <taxon>metagenomes</taxon>
        <taxon>ecological metagenomes</taxon>
    </lineage>
</organism>
<dbReference type="Pfam" id="PF09819">
    <property type="entry name" value="ABC_cobalt"/>
    <property type="match status" value="1"/>
</dbReference>
<dbReference type="InterPro" id="IPR017195">
    <property type="entry name" value="ABC_thiamin-permease_prd"/>
</dbReference>
<evidence type="ECO:0000313" key="2">
    <source>
        <dbReference type="EMBL" id="GAG61136.1"/>
    </source>
</evidence>
<dbReference type="AlphaFoldDB" id="X1AMK5"/>
<name>X1AMK5_9ZZZZ</name>
<feature type="transmembrane region" description="Helical" evidence="1">
    <location>
        <begin position="98"/>
        <end position="114"/>
    </location>
</feature>
<sequence>MTDNKYAWRTRDIMMVATIGVIFGILFYFWNILWDALKPLFLFFPPARHIIYGFWLIPAVLVSYIVRKPGAGLISELIAAIASALIGAKWGIDTVISGLVQGIGAELIFGLTLWKNYKIPVLILAGAASAFAAWVHDWIMWYGGTEPHILVTMLVFIIISGIFLTGLGSKYLGDALKATGVLSGFPIVKEKSKE</sequence>
<keyword evidence="1" id="KW-0472">Membrane</keyword>
<feature type="transmembrane region" description="Helical" evidence="1">
    <location>
        <begin position="73"/>
        <end position="92"/>
    </location>
</feature>
<protein>
    <recommendedName>
        <fullName evidence="3">Energy-coupling factor transport system substrate-specific component</fullName>
    </recommendedName>
</protein>
<gene>
    <name evidence="2" type="ORF">S01H4_04039</name>
</gene>
<feature type="transmembrane region" description="Helical" evidence="1">
    <location>
        <begin position="121"/>
        <end position="142"/>
    </location>
</feature>
<evidence type="ECO:0008006" key="3">
    <source>
        <dbReference type="Google" id="ProtNLM"/>
    </source>
</evidence>
<dbReference type="PIRSF" id="PIRSF037394">
    <property type="entry name" value="ABC_thiamine-permease_YkoE_prd"/>
    <property type="match status" value="1"/>
</dbReference>
<proteinExistence type="predicted"/>